<feature type="compositionally biased region" description="Polar residues" evidence="2">
    <location>
        <begin position="357"/>
        <end position="366"/>
    </location>
</feature>
<feature type="compositionally biased region" description="Basic and acidic residues" evidence="2">
    <location>
        <begin position="367"/>
        <end position="401"/>
    </location>
</feature>
<feature type="non-terminal residue" evidence="3">
    <location>
        <position position="606"/>
    </location>
</feature>
<feature type="compositionally biased region" description="Basic residues" evidence="2">
    <location>
        <begin position="123"/>
        <end position="133"/>
    </location>
</feature>
<feature type="region of interest" description="Disordered" evidence="2">
    <location>
        <begin position="1"/>
        <end position="143"/>
    </location>
</feature>
<feature type="region of interest" description="Disordered" evidence="2">
    <location>
        <begin position="343"/>
        <end position="401"/>
    </location>
</feature>
<feature type="compositionally biased region" description="Basic and acidic residues" evidence="2">
    <location>
        <begin position="26"/>
        <end position="81"/>
    </location>
</feature>
<feature type="coiled-coil region" evidence="1">
    <location>
        <begin position="157"/>
        <end position="184"/>
    </location>
</feature>
<evidence type="ECO:0000256" key="2">
    <source>
        <dbReference type="SAM" id="MobiDB-lite"/>
    </source>
</evidence>
<gene>
    <name evidence="3" type="ORF">Hamer_G012522</name>
</gene>
<keyword evidence="1" id="KW-0175">Coiled coil</keyword>
<evidence type="ECO:0000313" key="3">
    <source>
        <dbReference type="EMBL" id="KAG7170949.1"/>
    </source>
</evidence>
<accession>A0A8J5KP99</accession>
<evidence type="ECO:0000313" key="4">
    <source>
        <dbReference type="Proteomes" id="UP000747542"/>
    </source>
</evidence>
<keyword evidence="4" id="KW-1185">Reference proteome</keyword>
<comment type="caution">
    <text evidence="3">The sequence shown here is derived from an EMBL/GenBank/DDBJ whole genome shotgun (WGS) entry which is preliminary data.</text>
</comment>
<organism evidence="3 4">
    <name type="scientific">Homarus americanus</name>
    <name type="common">American lobster</name>
    <dbReference type="NCBI Taxonomy" id="6706"/>
    <lineage>
        <taxon>Eukaryota</taxon>
        <taxon>Metazoa</taxon>
        <taxon>Ecdysozoa</taxon>
        <taxon>Arthropoda</taxon>
        <taxon>Crustacea</taxon>
        <taxon>Multicrustacea</taxon>
        <taxon>Malacostraca</taxon>
        <taxon>Eumalacostraca</taxon>
        <taxon>Eucarida</taxon>
        <taxon>Decapoda</taxon>
        <taxon>Pleocyemata</taxon>
        <taxon>Astacidea</taxon>
        <taxon>Nephropoidea</taxon>
        <taxon>Nephropidae</taxon>
        <taxon>Homarus</taxon>
    </lineage>
</organism>
<dbReference type="AlphaFoldDB" id="A0A8J5KP99"/>
<feature type="compositionally biased region" description="Basic and acidic residues" evidence="2">
    <location>
        <begin position="1"/>
        <end position="17"/>
    </location>
</feature>
<evidence type="ECO:0000256" key="1">
    <source>
        <dbReference type="SAM" id="Coils"/>
    </source>
</evidence>
<dbReference type="EMBL" id="JAHLQT010013238">
    <property type="protein sequence ID" value="KAG7170949.1"/>
    <property type="molecule type" value="Genomic_DNA"/>
</dbReference>
<protein>
    <submittedName>
        <fullName evidence="3">Uncharacterized protein</fullName>
    </submittedName>
</protein>
<dbReference type="Proteomes" id="UP000747542">
    <property type="component" value="Unassembled WGS sequence"/>
</dbReference>
<reference evidence="3" key="1">
    <citation type="journal article" date="2021" name="Sci. Adv.">
        <title>The American lobster genome reveals insights on longevity, neural, and immune adaptations.</title>
        <authorList>
            <person name="Polinski J.M."/>
            <person name="Zimin A.V."/>
            <person name="Clark K.F."/>
            <person name="Kohn A.B."/>
            <person name="Sadowski N."/>
            <person name="Timp W."/>
            <person name="Ptitsyn A."/>
            <person name="Khanna P."/>
            <person name="Romanova D.Y."/>
            <person name="Williams P."/>
            <person name="Greenwood S.J."/>
            <person name="Moroz L.L."/>
            <person name="Walt D.R."/>
            <person name="Bodnar A.G."/>
        </authorList>
    </citation>
    <scope>NUCLEOTIDE SEQUENCE</scope>
    <source>
        <strain evidence="3">GMGI-L3</strain>
    </source>
</reference>
<name>A0A8J5KP99_HOMAM</name>
<sequence length="606" mass="70272">LGNHDKVSSEDKERHINSLETVTSTHKTEKDPTHMTEKDPTHLTERDPTHMIEKDPTHKPERDPTHMTERDSTHMVKDTNIGEHVPTMTNTVEYSKDLSGDRRASAADFMKGDEESNDISKSKSAKKNSRTRRKTEPKNKNSSQMDLFEDFLVGRDREELIQEVAKLKLERETLQKQLDESVTRCNGLELDNQTLLSNISALWKTAMSQLRQKIKELGLVKREKEAIIFRRTMRQVPRDELDLLVSRIAAYNKEEFSAFMQNLQKEEKECVCGKGELKPVKTESLSRRIRSCVRGERVNTSSDSEAQALRNMLGKQGERITYSAEKVRRMRARLYTKKQDEIDLENQNASDRGYSSRHASVENSRYQQDRETRRRGKSVTERVQKSKNNTKDLSEYDKPEEGCIRRDEKRSVFSRLGIRKRRSSPIEKSSEQNVTGIDKCEKQKRRLVRAEVDDRVTHLSAKQVLLNSSQHSKVQEEEPKDKARETLIMNKDYVVEGDVQFNVHKESIDNYVTNEFGLKDTTGIKCLAHTDDLELPDRQFKIRKKGKTDNFKANTSFDISENDEDMLRKSLFGQRMAAKLENMRKPQISNDAHSMYVQVRSSKKEN</sequence>
<proteinExistence type="predicted"/>
<feature type="non-terminal residue" evidence="3">
    <location>
        <position position="1"/>
    </location>
</feature>
<feature type="compositionally biased region" description="Basic and acidic residues" evidence="2">
    <location>
        <begin position="94"/>
        <end position="121"/>
    </location>
</feature>